<accession>A0A914YI01</accession>
<name>A0A914YI01_9BILA</name>
<evidence type="ECO:0000313" key="2">
    <source>
        <dbReference type="WBParaSite" id="PSU_v2.g16946.t1"/>
    </source>
</evidence>
<keyword evidence="1" id="KW-1185">Reference proteome</keyword>
<protein>
    <submittedName>
        <fullName evidence="2">Uncharacterized protein</fullName>
    </submittedName>
</protein>
<dbReference type="WBParaSite" id="PSU_v2.g16946.t1">
    <property type="protein sequence ID" value="PSU_v2.g16946.t1"/>
    <property type="gene ID" value="PSU_v2.g16946"/>
</dbReference>
<reference evidence="2" key="1">
    <citation type="submission" date="2022-11" db="UniProtKB">
        <authorList>
            <consortium name="WormBaseParasite"/>
        </authorList>
    </citation>
    <scope>IDENTIFICATION</scope>
</reference>
<dbReference type="Proteomes" id="UP000887577">
    <property type="component" value="Unplaced"/>
</dbReference>
<proteinExistence type="predicted"/>
<dbReference type="AlphaFoldDB" id="A0A914YI01"/>
<sequence>MELFIVIAVYHKFCIGFHGNRLRIQCRLVREYLRRNQLATYLQSSLTKKQEHLRKLIKSASKREKKLEKAIISKANIHGPNMRQYYGILDGLGVARNAWFGNFNGNQARKVMTKTEKFDQLEAANASPRIRHLITSIKKLGNLQNYTAAKFLTEQQIEDVKALTEDFVKHMVENLGETNVTPKAHFILHLQEHAEIYKTLGLLSEQAIEALHALVNLIYSRASFFNKEDRDAWVMKYIFRQNIIKDMSKEE</sequence>
<organism evidence="1 2">
    <name type="scientific">Panagrolaimus superbus</name>
    <dbReference type="NCBI Taxonomy" id="310955"/>
    <lineage>
        <taxon>Eukaryota</taxon>
        <taxon>Metazoa</taxon>
        <taxon>Ecdysozoa</taxon>
        <taxon>Nematoda</taxon>
        <taxon>Chromadorea</taxon>
        <taxon>Rhabditida</taxon>
        <taxon>Tylenchina</taxon>
        <taxon>Panagrolaimomorpha</taxon>
        <taxon>Panagrolaimoidea</taxon>
        <taxon>Panagrolaimidae</taxon>
        <taxon>Panagrolaimus</taxon>
    </lineage>
</organism>
<evidence type="ECO:0000313" key="1">
    <source>
        <dbReference type="Proteomes" id="UP000887577"/>
    </source>
</evidence>